<keyword evidence="3" id="KW-1185">Reference proteome</keyword>
<proteinExistence type="predicted"/>
<dbReference type="InterPro" id="IPR051279">
    <property type="entry name" value="PP1-Reg/Actin-Interact_Protein"/>
</dbReference>
<sequence>MSKIIHVPVRDNVPLSIFYPEEKRSSHEKKKKKETAKYLNITNLESSRSQIIKQFPAVQNRDQDCFFCQRAILKINSGRKFMGAVVLSLHFAGFFKYENNSDSYTLKKWVHLFEIYSIRIKKNNKALLFCRKEKEGAKNGDEVVNVQVNSPSVIDFISILYRNYMLSTVVYDPDDTCDFRTFDEKLFPPFKGNLSPSQAYQLTYFCFCSRLNLPYKHEITRFYHEHICNFDGFFDFSLLSNQVNLIPAIYAMMFVPYVMAIICHEFQIANISQSIELIIRRSNFLRALHLARCNIDEQGMIQIGKSLCENLENYNAKIIKDPSYQKRFPVPIPIRYWNFENNKFSDATDFFKGLRDLSFKTYVFYLSFSNCGIEDISLLFKALASNPYLHRIKYLFFNGNQMVGKDDMNVFINHLNELADNATQPERKKRGTKCMYESLGVSGKPHALKLLFETLIKRKYVIKELSLAGSEIVRKKKTDFYTPSLGAAALIDYFNHAKELRVVDLSAIQCDRQDLSLILQGLNNSKVINRIHVKLNSLKTKEDDYAPLLSIGKAFLYTNLEKWESLEFAYNYLSSFELDFLLSIFIQMENLNMLNLSYNFKKTDDSASQVLERLSQLKNLTKLYIAGSIERSLYLPKQLDGLLTRMIDIGRLEELDISGNQMGDKCYDFVIQLLSSCPKLNTLIIDQNYPENFILFENVIHRAMNKENLIFFPFPSIDMMNSILNPEKGIGVSSLDPDDLDQLRWYLINLRYRCNVKINQHRKNKNLPPQLPFKAVKELGEMINEVNSEMRALLRSGTIDNPIYIHGCVAKDIHVPLPYVSEKQRFPNEREFEDISPYCEDPQEILEKYHLQYLFKGINEQKVRKINRNYADISNIRNTLKKPIEDELPDIDFTKKPYLINPDVYNDDDDGIFDATAINNDFGDINGIYNANNDEDGDDNTINDNTNTDRDFHYHGDSKHGYDYSYDNYGYDNYDYYDYYEYGDYTEESPSNGRGDGDTNSNIINKYLEIKKSRKNRDKDSDDPPPFIE</sequence>
<dbReference type="InterPro" id="IPR032675">
    <property type="entry name" value="LRR_dom_sf"/>
</dbReference>
<organism evidence="2 3">
    <name type="scientific">Tritrichomonas musculus</name>
    <dbReference type="NCBI Taxonomy" id="1915356"/>
    <lineage>
        <taxon>Eukaryota</taxon>
        <taxon>Metamonada</taxon>
        <taxon>Parabasalia</taxon>
        <taxon>Tritrichomonadida</taxon>
        <taxon>Tritrichomonadidae</taxon>
        <taxon>Tritrichomonas</taxon>
    </lineage>
</organism>
<evidence type="ECO:0000313" key="3">
    <source>
        <dbReference type="Proteomes" id="UP001470230"/>
    </source>
</evidence>
<dbReference type="EMBL" id="JAPFFF010000001">
    <property type="protein sequence ID" value="KAK8900263.1"/>
    <property type="molecule type" value="Genomic_DNA"/>
</dbReference>
<reference evidence="2 3" key="1">
    <citation type="submission" date="2024-04" db="EMBL/GenBank/DDBJ databases">
        <title>Tritrichomonas musculus Genome.</title>
        <authorList>
            <person name="Alves-Ferreira E."/>
            <person name="Grigg M."/>
            <person name="Lorenzi H."/>
            <person name="Galac M."/>
        </authorList>
    </citation>
    <scope>NUCLEOTIDE SEQUENCE [LARGE SCALE GENOMIC DNA]</scope>
    <source>
        <strain evidence="2 3">EAF2021</strain>
    </source>
</reference>
<name>A0ABR2LA89_9EUKA</name>
<comment type="caution">
    <text evidence="2">The sequence shown here is derived from an EMBL/GenBank/DDBJ whole genome shotgun (WGS) entry which is preliminary data.</text>
</comment>
<accession>A0ABR2LA89</accession>
<dbReference type="Gene3D" id="3.80.10.10">
    <property type="entry name" value="Ribonuclease Inhibitor"/>
    <property type="match status" value="1"/>
</dbReference>
<dbReference type="PANTHER" id="PTHR24112:SF66">
    <property type="entry name" value="LEUCINE-RICH REPEAT, ISOFORM F"/>
    <property type="match status" value="1"/>
</dbReference>
<protein>
    <submittedName>
        <fullName evidence="2">Barbed-end actin filament uncapping</fullName>
    </submittedName>
</protein>
<evidence type="ECO:0000313" key="2">
    <source>
        <dbReference type="EMBL" id="KAK8900263.1"/>
    </source>
</evidence>
<dbReference type="Proteomes" id="UP001470230">
    <property type="component" value="Unassembled WGS sequence"/>
</dbReference>
<gene>
    <name evidence="2" type="ORF">M9Y10_002586</name>
</gene>
<evidence type="ECO:0000256" key="1">
    <source>
        <dbReference type="SAM" id="MobiDB-lite"/>
    </source>
</evidence>
<dbReference type="SUPFAM" id="SSF52047">
    <property type="entry name" value="RNI-like"/>
    <property type="match status" value="1"/>
</dbReference>
<dbReference type="PANTHER" id="PTHR24112">
    <property type="entry name" value="LEUCINE-RICH REPEAT, ISOFORM F-RELATED"/>
    <property type="match status" value="1"/>
</dbReference>
<feature type="region of interest" description="Disordered" evidence="1">
    <location>
        <begin position="1006"/>
        <end position="1029"/>
    </location>
</feature>